<dbReference type="Pfam" id="PF19829">
    <property type="entry name" value="DUF6310"/>
    <property type="match status" value="1"/>
</dbReference>
<feature type="domain" description="DUF6310" evidence="4">
    <location>
        <begin position="182"/>
        <end position="306"/>
    </location>
</feature>
<keyword evidence="2" id="KW-0812">Transmembrane</keyword>
<dbReference type="AlphaFoldDB" id="A0A3A8JWA1"/>
<proteinExistence type="predicted"/>
<evidence type="ECO:0000313" key="5">
    <source>
        <dbReference type="EMBL" id="RKH00228.1"/>
    </source>
</evidence>
<accession>A0A3A8JWA1</accession>
<evidence type="ECO:0000256" key="1">
    <source>
        <dbReference type="SAM" id="MobiDB-lite"/>
    </source>
</evidence>
<comment type="caution">
    <text evidence="5">The sequence shown here is derived from an EMBL/GenBank/DDBJ whole genome shotgun (WGS) entry which is preliminary data.</text>
</comment>
<organism evidence="5 6">
    <name type="scientific">Corallococcus carmarthensis</name>
    <dbReference type="NCBI Taxonomy" id="2316728"/>
    <lineage>
        <taxon>Bacteria</taxon>
        <taxon>Pseudomonadati</taxon>
        <taxon>Myxococcota</taxon>
        <taxon>Myxococcia</taxon>
        <taxon>Myxococcales</taxon>
        <taxon>Cystobacterineae</taxon>
        <taxon>Myxococcaceae</taxon>
        <taxon>Corallococcus</taxon>
    </lineage>
</organism>
<feature type="compositionally biased region" description="Basic and acidic residues" evidence="1">
    <location>
        <begin position="151"/>
        <end position="165"/>
    </location>
</feature>
<evidence type="ECO:0000256" key="3">
    <source>
        <dbReference type="SAM" id="SignalP"/>
    </source>
</evidence>
<feature type="transmembrane region" description="Helical" evidence="2">
    <location>
        <begin position="108"/>
        <end position="125"/>
    </location>
</feature>
<protein>
    <recommendedName>
        <fullName evidence="4">DUF6310 domain-containing protein</fullName>
    </recommendedName>
</protein>
<dbReference type="PROSITE" id="PS51257">
    <property type="entry name" value="PROKAR_LIPOPROTEIN"/>
    <property type="match status" value="1"/>
</dbReference>
<sequence>MRFRRCGALLLLLVFSACASSTPPPNERGTWNPRLANLQRAAELPWTDGGRCVVREASQPWPALVEKCYRTLDRDRIEFHDTTGRCSIASADAATVGLGFCVLAAPEIAVGAVIVLGVVVVGVAIKEALNAYEFRHAYPEEAGTSRGTEVSSREAEAQRKPKSKPDPAGQDWFPPAPTDPMDRERRLECRPVPVPHRGGNDPHNDCADLLPQNSFPGWDVLVNGKQFDALVLVTRTLWDVKTDAFEKHNLHSQQFFAKVKLPELQRERRLAEACGYKFVVGVRSAAHKAALEKLDNTLAVVVMDWC</sequence>
<gene>
    <name evidence="5" type="ORF">D7X32_24235</name>
</gene>
<keyword evidence="2" id="KW-0472">Membrane</keyword>
<evidence type="ECO:0000313" key="6">
    <source>
        <dbReference type="Proteomes" id="UP000268313"/>
    </source>
</evidence>
<keyword evidence="3" id="KW-0732">Signal</keyword>
<dbReference type="OrthoDB" id="5524143at2"/>
<keyword evidence="2" id="KW-1133">Transmembrane helix</keyword>
<evidence type="ECO:0000259" key="4">
    <source>
        <dbReference type="Pfam" id="PF19829"/>
    </source>
</evidence>
<evidence type="ECO:0000256" key="2">
    <source>
        <dbReference type="SAM" id="Phobius"/>
    </source>
</evidence>
<name>A0A3A8JWA1_9BACT</name>
<feature type="chain" id="PRO_5017188111" description="DUF6310 domain-containing protein" evidence="3">
    <location>
        <begin position="20"/>
        <end position="306"/>
    </location>
</feature>
<keyword evidence="6" id="KW-1185">Reference proteome</keyword>
<dbReference type="InterPro" id="IPR046277">
    <property type="entry name" value="DUF6310"/>
</dbReference>
<feature type="region of interest" description="Disordered" evidence="1">
    <location>
        <begin position="142"/>
        <end position="184"/>
    </location>
</feature>
<reference evidence="6" key="1">
    <citation type="submission" date="2018-09" db="EMBL/GenBank/DDBJ databases">
        <authorList>
            <person name="Livingstone P.G."/>
            <person name="Whitworth D.E."/>
        </authorList>
    </citation>
    <scope>NUCLEOTIDE SEQUENCE [LARGE SCALE GENOMIC DNA]</scope>
    <source>
        <strain evidence="6">CA043D</strain>
    </source>
</reference>
<dbReference type="Proteomes" id="UP000268313">
    <property type="component" value="Unassembled WGS sequence"/>
</dbReference>
<feature type="signal peptide" evidence="3">
    <location>
        <begin position="1"/>
        <end position="19"/>
    </location>
</feature>
<dbReference type="EMBL" id="RAWE01000097">
    <property type="protein sequence ID" value="RKH00228.1"/>
    <property type="molecule type" value="Genomic_DNA"/>
</dbReference>